<organism evidence="1 2">
    <name type="scientific">Rhodococcus jostii</name>
    <dbReference type="NCBI Taxonomy" id="132919"/>
    <lineage>
        <taxon>Bacteria</taxon>
        <taxon>Bacillati</taxon>
        <taxon>Actinomycetota</taxon>
        <taxon>Actinomycetes</taxon>
        <taxon>Mycobacteriales</taxon>
        <taxon>Nocardiaceae</taxon>
        <taxon>Rhodococcus</taxon>
    </lineage>
</organism>
<proteinExistence type="predicted"/>
<dbReference type="AlphaFoldDB" id="A0A1H5M249"/>
<name>A0A1H5M249_RHOJO</name>
<reference evidence="2" key="1">
    <citation type="submission" date="2016-10" db="EMBL/GenBank/DDBJ databases">
        <authorList>
            <person name="Varghese N."/>
        </authorList>
    </citation>
    <scope>NUCLEOTIDE SEQUENCE [LARGE SCALE GENOMIC DNA]</scope>
    <source>
        <strain evidence="2">DSM 44719</strain>
    </source>
</reference>
<evidence type="ECO:0000313" key="1">
    <source>
        <dbReference type="EMBL" id="SEE83342.1"/>
    </source>
</evidence>
<accession>A0A1H5M249</accession>
<dbReference type="RefSeq" id="WP_073361501.1">
    <property type="nucleotide sequence ID" value="NZ_FNTL01000005.1"/>
</dbReference>
<gene>
    <name evidence="1" type="ORF">SAMN04490220_8598</name>
</gene>
<dbReference type="OrthoDB" id="4482592at2"/>
<dbReference type="EMBL" id="FNTL01000005">
    <property type="protein sequence ID" value="SEE83342.1"/>
    <property type="molecule type" value="Genomic_DNA"/>
</dbReference>
<evidence type="ECO:0000313" key="2">
    <source>
        <dbReference type="Proteomes" id="UP000183407"/>
    </source>
</evidence>
<sequence>MITKKAWLGVVLGLGLAPAVLLCAVNGFLPGLGDVVDPLGRPSQLSLEVIDSAGQFDTLTSILVPKHARLAADIQALDPLATDLEGLTDKAGELTGQAKTLNASTGTVSTIASPLPDLVANVTARANQASPTVAGLSTAVGSVTTQLEAINQGLTTIEGTLGTLGPKATAIAATLANVEEEARHIQELGPLLAAVGPPVNSLNLPALGVATTPNP</sequence>
<protein>
    <submittedName>
        <fullName evidence="1">Uncharacterized protein</fullName>
    </submittedName>
</protein>
<dbReference type="Proteomes" id="UP000183407">
    <property type="component" value="Unassembled WGS sequence"/>
</dbReference>